<dbReference type="Proteomes" id="UP000694680">
    <property type="component" value="Chromosome 24"/>
</dbReference>
<dbReference type="InterPro" id="IPR036772">
    <property type="entry name" value="SRCR-like_dom_sf"/>
</dbReference>
<dbReference type="FunFam" id="3.10.250.10:FF:000016">
    <property type="entry name" value="Scavenger receptor cysteine-rich protein type 12"/>
    <property type="match status" value="3"/>
</dbReference>
<evidence type="ECO:0000259" key="19">
    <source>
        <dbReference type="PROSITE" id="PS50835"/>
    </source>
</evidence>
<dbReference type="Pfam" id="PF00530">
    <property type="entry name" value="SRCR"/>
    <property type="match status" value="9"/>
</dbReference>
<evidence type="ECO:0000256" key="8">
    <source>
        <dbReference type="ARBA" id="ARBA00023136"/>
    </source>
</evidence>
<accession>A0A8C5EBP2</accession>
<evidence type="ECO:0000256" key="6">
    <source>
        <dbReference type="ARBA" id="ARBA00022737"/>
    </source>
</evidence>
<feature type="domain" description="SRCR" evidence="18">
    <location>
        <begin position="743"/>
        <end position="843"/>
    </location>
</feature>
<feature type="disulfide bond" evidence="15">
    <location>
        <begin position="273"/>
        <end position="334"/>
    </location>
</feature>
<evidence type="ECO:0000256" key="16">
    <source>
        <dbReference type="SAM" id="MobiDB-lite"/>
    </source>
</evidence>
<feature type="disulfide bond" evidence="15">
    <location>
        <begin position="55"/>
        <end position="119"/>
    </location>
</feature>
<feature type="domain" description="Ig-like" evidence="19">
    <location>
        <begin position="1050"/>
        <end position="1132"/>
    </location>
</feature>
<evidence type="ECO:0000256" key="9">
    <source>
        <dbReference type="ARBA" id="ARBA00023157"/>
    </source>
</evidence>
<feature type="disulfide bond" evidence="15">
    <location>
        <begin position="462"/>
        <end position="526"/>
    </location>
</feature>
<evidence type="ECO:0000313" key="21">
    <source>
        <dbReference type="Proteomes" id="UP000694680"/>
    </source>
</evidence>
<dbReference type="InterPro" id="IPR003599">
    <property type="entry name" value="Ig_sub"/>
</dbReference>
<dbReference type="GO" id="GO:0031638">
    <property type="term" value="P:zymogen activation"/>
    <property type="evidence" value="ECO:0007669"/>
    <property type="project" value="TreeGrafter"/>
</dbReference>
<reference evidence="20" key="3">
    <citation type="submission" date="2025-09" db="UniProtKB">
        <authorList>
            <consortium name="Ensembl"/>
        </authorList>
    </citation>
    <scope>IDENTIFICATION</scope>
</reference>
<feature type="domain" description="SRCR" evidence="18">
    <location>
        <begin position="846"/>
        <end position="946"/>
    </location>
</feature>
<dbReference type="FunFam" id="3.10.250.10:FF:000006">
    <property type="entry name" value="neurotrypsin isoform X2"/>
    <property type="match status" value="2"/>
</dbReference>
<dbReference type="FunFam" id="3.10.250.10:FF:000007">
    <property type="entry name" value="Soluble scavenger receptor cysteine-rich domain-containing protein SSC5D"/>
    <property type="match status" value="2"/>
</dbReference>
<reference evidence="20" key="1">
    <citation type="submission" date="2020-06" db="EMBL/GenBank/DDBJ databases">
        <authorList>
            <consortium name="Wellcome Sanger Institute Data Sharing"/>
        </authorList>
    </citation>
    <scope>NUCLEOTIDE SEQUENCE [LARGE SCALE GENOMIC DNA]</scope>
</reference>
<evidence type="ECO:0000256" key="14">
    <source>
        <dbReference type="ARBA" id="ARBA00069168"/>
    </source>
</evidence>
<feature type="disulfide bond" evidence="15">
    <location>
        <begin position="915"/>
        <end position="925"/>
    </location>
</feature>
<feature type="disulfide bond" evidence="15">
    <location>
        <begin position="707"/>
        <end position="717"/>
    </location>
</feature>
<dbReference type="InterPro" id="IPR001190">
    <property type="entry name" value="SRCR"/>
</dbReference>
<feature type="disulfide bond" evidence="15">
    <location>
        <begin position="884"/>
        <end position="945"/>
    </location>
</feature>
<dbReference type="PROSITE" id="PS50287">
    <property type="entry name" value="SRCR_2"/>
    <property type="match status" value="9"/>
</dbReference>
<dbReference type="AlphaFoldDB" id="A0A8C5EBP2"/>
<dbReference type="InterPro" id="IPR013783">
    <property type="entry name" value="Ig-like_fold"/>
</dbReference>
<feature type="disulfide bond" evidence="15">
    <location>
        <begin position="663"/>
        <end position="727"/>
    </location>
</feature>
<dbReference type="SUPFAM" id="SSF48726">
    <property type="entry name" value="Immunoglobulin"/>
    <property type="match status" value="2"/>
</dbReference>
<evidence type="ECO:0000256" key="10">
    <source>
        <dbReference type="ARBA" id="ARBA00023170"/>
    </source>
</evidence>
<dbReference type="Ensembl" id="ENSGWIT00000021460.1">
    <property type="protein sequence ID" value="ENSGWIP00000019486.1"/>
    <property type="gene ID" value="ENSGWIG00000010654.1"/>
</dbReference>
<evidence type="ECO:0000259" key="18">
    <source>
        <dbReference type="PROSITE" id="PS50287"/>
    </source>
</evidence>
<proteinExistence type="predicted"/>
<keyword evidence="10" id="KW-0675">Receptor</keyword>
<dbReference type="GO" id="GO:0004252">
    <property type="term" value="F:serine-type endopeptidase activity"/>
    <property type="evidence" value="ECO:0007669"/>
    <property type="project" value="TreeGrafter"/>
</dbReference>
<dbReference type="SUPFAM" id="SSF56487">
    <property type="entry name" value="SRCR-like"/>
    <property type="match status" value="9"/>
</dbReference>
<feature type="disulfide bond" evidence="15">
    <location>
        <begin position="158"/>
        <end position="222"/>
    </location>
</feature>
<evidence type="ECO:0000256" key="3">
    <source>
        <dbReference type="ARBA" id="ARBA00022525"/>
    </source>
</evidence>
<feature type="disulfide bond" evidence="15">
    <location>
        <begin position="260"/>
        <end position="324"/>
    </location>
</feature>
<feature type="domain" description="SRCR" evidence="18">
    <location>
        <begin position="437"/>
        <end position="537"/>
    </location>
</feature>
<dbReference type="Gene3D" id="1.20.5.510">
    <property type="entry name" value="Single helix bin"/>
    <property type="match status" value="1"/>
</dbReference>
<feature type="domain" description="SRCR" evidence="18">
    <location>
        <begin position="638"/>
        <end position="738"/>
    </location>
</feature>
<keyword evidence="11" id="KW-0325">Glycoprotein</keyword>
<dbReference type="PANTHER" id="PTHR48071">
    <property type="entry name" value="SRCR DOMAIN-CONTAINING PROTEIN"/>
    <property type="match status" value="1"/>
</dbReference>
<evidence type="ECO:0000256" key="5">
    <source>
        <dbReference type="ARBA" id="ARBA00022729"/>
    </source>
</evidence>
<evidence type="ECO:0000256" key="2">
    <source>
        <dbReference type="ARBA" id="ARBA00004613"/>
    </source>
</evidence>
<feature type="disulfide bond" evidence="15">
    <location>
        <begin position="781"/>
        <end position="842"/>
    </location>
</feature>
<feature type="disulfide bond" evidence="15">
    <location>
        <begin position="871"/>
        <end position="935"/>
    </location>
</feature>
<sequence>MVFVSSEKRYFVFHLSLGVLSHLLLSECEKIRLVGPSRCSGRLEVFHQDSWGTVCDDHWSIPNAEVVCRELSCGTVMEAKKGAFFGEGKNEIWLDDIQCAGNEPSILKCPHRPLGVHNCGHGEDAGVICSDFVHLANGSNRCNGRVEIYHDGHWKRTCSGDWGKEEAEVLCRELDCGTPFEHDDVANFGEASSLSAIKSKCSGNETSISQCSIEDSKTKVPCVDAGVVCKNTQPIRLSNGTNRCSGRVEVNHGGQWGTVCDDKWGIQEATVACREMNCGNALEVKYRAFFGSGESNVWLDDVECTGHEKTLAECPHRGFGTHDCDHSEDAGVICSETLRLVNGNNSCSGRVEVFHNGVWGKICNNNWGQREATIVCKELNCGPPKTSNENPSYGDSGLVGYITSCEDKAESISQCGLSEHTGRCEGVSLICAGNPPLRLVNGTNQCSGRVEVLHDGGWGTVCDDDWDIRDAQVVCRAVDCGTAQTAKTAAYFGQGNGDIWMDDVACLGNETSLFHCPRSAMGDNNCGHSEDAGVICSATIRLINGNNQCSGRVEFMNGGSWFPAFNINWGMNEASVVCREMNCGDAVKASGSFGQQGHSRGYQISCNGRETSLAQCTLRDYVQHGQVEEASVQCSGNVKLTSGPNACAGRVEYYDKSEWGTVCGEAWDINDATVVCNQLDCGKAHKVTTMAEYGHGLGHTWVNQIECNGMESTLTQCPQSSFIDRTCNTTSVAGVVCAGSLEVQLKGGEGECAGRVEVRHSDVWHTVCDADWTRSKADTVCEALECGRAVTAPGAAHFGQGVGPVVEASDSCFDNTTFLEKCSIGGFRTSTCGHGRDASAICAAPIRLVGGTGVCSGRVEVFHKGEWGTVCDDDWEMSNADVVCRELGCGHAVSGPTSAHFGQGTGPIWLDNVVCNGQESALTHCQHPNFGENNCGHGEDASVICLGDLSKPLITISPSPDVNWGDRVEITCTVMSEHMGGTFVLKTTQGTVKMEKFSDHEAAVFVLPSVQFNQRGSYFCEFQKKLPNQVINFPQGNTADLSVTVKLEKPSISLSSPHAMVIYSPDKVSINKGSSFSVTCSIHSKYPNGFFSLAKSNRSTLEARPAFSHSVFYMAYFDLPSIDDKDQGDYTCVYCVNISSLTFRSENSKSIQVTVVSASSSSSIVTGIIVGLVLLLVLVGVGVFLWRRRWRGTGVLVQFSNRFGGAIKQDTDERSNGALDGRNSNTRVYERGRSRLTEDQNIDQNADSDATADQDPEDLAGRVCYELEPLVLS</sequence>
<feature type="domain" description="SRCR" evidence="18">
    <location>
        <begin position="31"/>
        <end position="130"/>
    </location>
</feature>
<dbReference type="PRINTS" id="PR00258">
    <property type="entry name" value="SPERACTRCPTR"/>
</dbReference>
<gene>
    <name evidence="20" type="primary">LOC114457474</name>
</gene>
<keyword evidence="6" id="KW-0677">Repeat</keyword>
<feature type="domain" description="SRCR" evidence="18">
    <location>
        <begin position="338"/>
        <end position="432"/>
    </location>
</feature>
<feature type="domain" description="SRCR" evidence="18">
    <location>
        <begin position="235"/>
        <end position="335"/>
    </location>
</feature>
<feature type="disulfide bond" evidence="15">
    <location>
        <begin position="475"/>
        <end position="536"/>
    </location>
</feature>
<keyword evidence="8 17" id="KW-0472">Membrane</keyword>
<comment type="caution">
    <text evidence="15">Lacks conserved residue(s) required for the propagation of feature annotation.</text>
</comment>
<evidence type="ECO:0000256" key="7">
    <source>
        <dbReference type="ARBA" id="ARBA00022989"/>
    </source>
</evidence>
<dbReference type="PROSITE" id="PS50835">
    <property type="entry name" value="IG_LIKE"/>
    <property type="match status" value="2"/>
</dbReference>
<feature type="disulfide bond" evidence="15">
    <location>
        <begin position="768"/>
        <end position="832"/>
    </location>
</feature>
<feature type="disulfide bond" evidence="15">
    <location>
        <begin position="405"/>
        <end position="415"/>
    </location>
</feature>
<dbReference type="Gene3D" id="3.10.250.10">
    <property type="entry name" value="SRCR-like domain"/>
    <property type="match status" value="9"/>
</dbReference>
<evidence type="ECO:0000256" key="15">
    <source>
        <dbReference type="PROSITE-ProRule" id="PRU00196"/>
    </source>
</evidence>
<dbReference type="Gene3D" id="2.60.40.10">
    <property type="entry name" value="Immunoglobulins"/>
    <property type="match status" value="2"/>
</dbReference>
<keyword evidence="4 17" id="KW-0812">Transmembrane</keyword>
<feature type="disulfide bond" evidence="15">
    <location>
        <begin position="812"/>
        <end position="822"/>
    </location>
</feature>
<comment type="subcellular location">
    <subcellularLocation>
        <location evidence="1">Membrane</location>
        <topology evidence="1">Single-pass membrane protein</topology>
    </subcellularLocation>
    <subcellularLocation>
        <location evidence="2">Secreted</location>
    </subcellularLocation>
</comment>
<feature type="transmembrane region" description="Helical" evidence="17">
    <location>
        <begin position="1164"/>
        <end position="1186"/>
    </location>
</feature>
<dbReference type="InterPro" id="IPR036179">
    <property type="entry name" value="Ig-like_dom_sf"/>
</dbReference>
<feature type="disulfide bond" evidence="15">
    <location>
        <begin position="606"/>
        <end position="616"/>
    </location>
</feature>
<dbReference type="PROSITE" id="PS00420">
    <property type="entry name" value="SRCR_1"/>
    <property type="match status" value="1"/>
</dbReference>
<dbReference type="GeneID" id="114457474"/>
<protein>
    <recommendedName>
        <fullName evidence="14">Soluble scavenger receptor cysteine-rich domain-containing protein SSC5D</fullName>
    </recommendedName>
</protein>
<evidence type="ECO:0000256" key="12">
    <source>
        <dbReference type="ARBA" id="ARBA00058074"/>
    </source>
</evidence>
<evidence type="ECO:0000256" key="17">
    <source>
        <dbReference type="SAM" id="Phobius"/>
    </source>
</evidence>
<feature type="disulfide bond" evidence="15">
    <location>
        <begin position="68"/>
        <end position="129"/>
    </location>
</feature>
<name>A0A8C5EBP2_GOUWI</name>
<keyword evidence="21" id="KW-1185">Reference proteome</keyword>
<feature type="disulfide bond" evidence="15">
    <location>
        <begin position="99"/>
        <end position="109"/>
    </location>
</feature>
<keyword evidence="9 15" id="KW-1015">Disulfide bond</keyword>
<evidence type="ECO:0000256" key="13">
    <source>
        <dbReference type="ARBA" id="ARBA00064153"/>
    </source>
</evidence>
<dbReference type="FunFam" id="3.10.250.10:FF:000032">
    <property type="entry name" value="Si:dkey-14d8.20"/>
    <property type="match status" value="1"/>
</dbReference>
<feature type="region of interest" description="Disordered" evidence="16">
    <location>
        <begin position="1232"/>
        <end position="1255"/>
    </location>
</feature>
<feature type="domain" description="SRCR" evidence="18">
    <location>
        <begin position="133"/>
        <end position="230"/>
    </location>
</feature>
<dbReference type="InterPro" id="IPR007110">
    <property type="entry name" value="Ig-like_dom"/>
</dbReference>
<dbReference type="GO" id="GO:0005886">
    <property type="term" value="C:plasma membrane"/>
    <property type="evidence" value="ECO:0007669"/>
    <property type="project" value="TreeGrafter"/>
</dbReference>
<feature type="disulfide bond" evidence="15">
    <location>
        <begin position="201"/>
        <end position="211"/>
    </location>
</feature>
<evidence type="ECO:0000256" key="1">
    <source>
        <dbReference type="ARBA" id="ARBA00004167"/>
    </source>
</evidence>
<feature type="domain" description="SRCR" evidence="18">
    <location>
        <begin position="540"/>
        <end position="635"/>
    </location>
</feature>
<keyword evidence="7 17" id="KW-1133">Transmembrane helix</keyword>
<dbReference type="SMART" id="SM00202">
    <property type="entry name" value="SR"/>
    <property type="match status" value="9"/>
</dbReference>
<dbReference type="OrthoDB" id="536948at2759"/>
<feature type="disulfide bond" evidence="15">
    <location>
        <begin position="676"/>
        <end position="737"/>
    </location>
</feature>
<dbReference type="SMART" id="SM00409">
    <property type="entry name" value="IG"/>
    <property type="match status" value="2"/>
</dbReference>
<feature type="disulfide bond" evidence="15">
    <location>
        <begin position="304"/>
        <end position="314"/>
    </location>
</feature>
<dbReference type="PANTHER" id="PTHR48071:SF15">
    <property type="entry name" value="SRCR DOMAIN-CONTAINING PROTEIN"/>
    <property type="match status" value="1"/>
</dbReference>
<feature type="disulfide bond" evidence="15">
    <location>
        <begin position="506"/>
        <end position="516"/>
    </location>
</feature>
<organism evidence="20 21">
    <name type="scientific">Gouania willdenowi</name>
    <name type="common">Blunt-snouted clingfish</name>
    <name type="synonym">Lepadogaster willdenowi</name>
    <dbReference type="NCBI Taxonomy" id="441366"/>
    <lineage>
        <taxon>Eukaryota</taxon>
        <taxon>Metazoa</taxon>
        <taxon>Chordata</taxon>
        <taxon>Craniata</taxon>
        <taxon>Vertebrata</taxon>
        <taxon>Euteleostomi</taxon>
        <taxon>Actinopterygii</taxon>
        <taxon>Neopterygii</taxon>
        <taxon>Teleostei</taxon>
        <taxon>Neoteleostei</taxon>
        <taxon>Acanthomorphata</taxon>
        <taxon>Ovalentaria</taxon>
        <taxon>Blenniimorphae</taxon>
        <taxon>Blenniiformes</taxon>
        <taxon>Gobiesocoidei</taxon>
        <taxon>Gobiesocidae</taxon>
        <taxon>Gobiesocinae</taxon>
        <taxon>Gouania</taxon>
    </lineage>
</organism>
<dbReference type="GO" id="GO:0005615">
    <property type="term" value="C:extracellular space"/>
    <property type="evidence" value="ECO:0007669"/>
    <property type="project" value="TreeGrafter"/>
</dbReference>
<keyword evidence="3" id="KW-0964">Secreted</keyword>
<dbReference type="RefSeq" id="XP_028295114.1">
    <property type="nucleotide sequence ID" value="XM_028439313.1"/>
</dbReference>
<evidence type="ECO:0000256" key="11">
    <source>
        <dbReference type="ARBA" id="ARBA00023180"/>
    </source>
</evidence>
<evidence type="ECO:0000256" key="4">
    <source>
        <dbReference type="ARBA" id="ARBA00022692"/>
    </source>
</evidence>
<feature type="domain" description="Ig-like" evidence="19">
    <location>
        <begin position="928"/>
        <end position="1044"/>
    </location>
</feature>
<comment type="function">
    <text evidence="12">Binds to extracellular matrix proteins. Binds to pathogen-associated molecular patterns (PAMPs) present on the cell walls of Gram-positive and Gram-negative bacteria and fungi, behaving as a pattern recognition receptor (PRR). Induces bacterial and fungal aggregation and subsequent inhibition of PAMP-induced cytokine release. Does not possess intrinsic bactericidal activity. May play a role in the innate defense and homeostasis of certain epithelial surfaces.</text>
</comment>
<evidence type="ECO:0000313" key="20">
    <source>
        <dbReference type="Ensembl" id="ENSGWIP00000019486.1"/>
    </source>
</evidence>
<reference evidence="20" key="2">
    <citation type="submission" date="2025-08" db="UniProtKB">
        <authorList>
            <consortium name="Ensembl"/>
        </authorList>
    </citation>
    <scope>IDENTIFICATION</scope>
</reference>
<keyword evidence="5" id="KW-0732">Signal</keyword>
<dbReference type="FunFam" id="3.10.250.10:FF:000009">
    <property type="entry name" value="WC1"/>
    <property type="match status" value="1"/>
</dbReference>
<comment type="subunit">
    <text evidence="13">Interacts with LGALS1 and laminin.</text>
</comment>